<dbReference type="Pfam" id="PF00067">
    <property type="entry name" value="p450"/>
    <property type="match status" value="1"/>
</dbReference>
<evidence type="ECO:0000256" key="7">
    <source>
        <dbReference type="ARBA" id="ARBA00023033"/>
    </source>
</evidence>
<dbReference type="PROSITE" id="PS00086">
    <property type="entry name" value="CYTOCHROME_P450"/>
    <property type="match status" value="1"/>
</dbReference>
<dbReference type="Gene3D" id="1.10.630.10">
    <property type="entry name" value="Cytochrome P450"/>
    <property type="match status" value="1"/>
</dbReference>
<keyword evidence="7 9" id="KW-0503">Monooxygenase</keyword>
<comment type="cofactor">
    <cofactor evidence="1 8">
        <name>heme</name>
        <dbReference type="ChEBI" id="CHEBI:30413"/>
    </cofactor>
</comment>
<evidence type="ECO:0000256" key="5">
    <source>
        <dbReference type="ARBA" id="ARBA00023002"/>
    </source>
</evidence>
<keyword evidence="5 9" id="KW-0560">Oxidoreductase</keyword>
<dbReference type="SUPFAM" id="SSF48264">
    <property type="entry name" value="Cytochrome P450"/>
    <property type="match status" value="1"/>
</dbReference>
<comment type="similarity">
    <text evidence="2 9">Belongs to the cytochrome P450 family.</text>
</comment>
<organism evidence="10">
    <name type="scientific">Diaphorina citri</name>
    <name type="common">Asian citrus psyllid</name>
    <dbReference type="NCBI Taxonomy" id="121845"/>
    <lineage>
        <taxon>Eukaryota</taxon>
        <taxon>Metazoa</taxon>
        <taxon>Ecdysozoa</taxon>
        <taxon>Arthropoda</taxon>
        <taxon>Hexapoda</taxon>
        <taxon>Insecta</taxon>
        <taxon>Pterygota</taxon>
        <taxon>Neoptera</taxon>
        <taxon>Paraneoptera</taxon>
        <taxon>Hemiptera</taxon>
        <taxon>Sternorrhyncha</taxon>
        <taxon>Psylloidea</taxon>
        <taxon>Psyllidae</taxon>
        <taxon>Diaphorininae</taxon>
        <taxon>Diaphorina</taxon>
    </lineage>
</organism>
<keyword evidence="6 8" id="KW-0408">Iron</keyword>
<dbReference type="InterPro" id="IPR001128">
    <property type="entry name" value="Cyt_P450"/>
</dbReference>
<accession>A0A482LQI2</accession>
<dbReference type="EMBL" id="MH329258">
    <property type="protein sequence ID" value="QBQ34519.1"/>
    <property type="molecule type" value="mRNA"/>
</dbReference>
<proteinExistence type="evidence at transcript level"/>
<evidence type="ECO:0000256" key="3">
    <source>
        <dbReference type="ARBA" id="ARBA00022617"/>
    </source>
</evidence>
<dbReference type="InterPro" id="IPR017972">
    <property type="entry name" value="Cyt_P450_CS"/>
</dbReference>
<evidence type="ECO:0000256" key="9">
    <source>
        <dbReference type="RuleBase" id="RU000461"/>
    </source>
</evidence>
<dbReference type="InterPro" id="IPR002401">
    <property type="entry name" value="Cyt_P450_E_grp-I"/>
</dbReference>
<keyword evidence="3 8" id="KW-0349">Heme</keyword>
<protein>
    <submittedName>
        <fullName evidence="10">Cytochrome P450 CYP4C62</fullName>
    </submittedName>
</protein>
<evidence type="ECO:0000256" key="1">
    <source>
        <dbReference type="ARBA" id="ARBA00001971"/>
    </source>
</evidence>
<dbReference type="PRINTS" id="PR00385">
    <property type="entry name" value="P450"/>
</dbReference>
<name>A0A482LQI2_DIACI</name>
<evidence type="ECO:0000256" key="4">
    <source>
        <dbReference type="ARBA" id="ARBA00022723"/>
    </source>
</evidence>
<evidence type="ECO:0000256" key="2">
    <source>
        <dbReference type="ARBA" id="ARBA00010617"/>
    </source>
</evidence>
<reference evidence="10" key="1">
    <citation type="journal article" date="2018" name="Pest Manag. Sci.">
        <title>Identification of detoxification genes in imidacloprid-resistant Asian citrus psyllid (Hemiptera: Lividae) and their expression patterns under stress of eight insecticides.</title>
        <authorList>
            <person name="Tian F."/>
            <person name="Li C."/>
            <person name="Wang Z."/>
            <person name="Liu J."/>
            <person name="Zeng X."/>
        </authorList>
    </citation>
    <scope>NUCLEOTIDE SEQUENCE</scope>
</reference>
<feature type="binding site" description="axial binding residue" evidence="8">
    <location>
        <position position="452"/>
    </location>
    <ligand>
        <name>heme</name>
        <dbReference type="ChEBI" id="CHEBI:30413"/>
    </ligand>
    <ligandPart>
        <name>Fe</name>
        <dbReference type="ChEBI" id="CHEBI:18248"/>
    </ligandPart>
</feature>
<dbReference type="GO" id="GO:0016705">
    <property type="term" value="F:oxidoreductase activity, acting on paired donors, with incorporation or reduction of molecular oxygen"/>
    <property type="evidence" value="ECO:0007669"/>
    <property type="project" value="InterPro"/>
</dbReference>
<dbReference type="GO" id="GO:0004497">
    <property type="term" value="F:monooxygenase activity"/>
    <property type="evidence" value="ECO:0007669"/>
    <property type="project" value="UniProtKB-KW"/>
</dbReference>
<dbReference type="AlphaFoldDB" id="A0A482LQI2"/>
<keyword evidence="4 8" id="KW-0479">Metal-binding</keyword>
<sequence length="509" mass="58557">MELLHILLTLVVVVLGTKLFYWYRRRLVFIRTIDKIHGPPSWPLLGTVLYDLVPRDKLFKHAMARTQTFKPVYRSWTGPSAIVHLTRPEHIELIMNNSKNIDKGFGYNFLHPWLGTGLLTSNGQKWFSHRKMITPTFHFQILETFMDTFVQKSDILTDKLSQQLACKEGFDIFPFITKCALDIICETAMGSEINAQASSESDYVRAVYDISTLVLERMMRPWLWPSLIFGLTRDGKRHEENLKILHGFTRRVIEERKAARAAGGVREGNDLDENFGNKKRVAFLDLLLEASESSETPLTDEELREEVDTFMFEGHDTTAAGLAWTLFLLGSHPEHQDKVYAELEEIFADDPGRKINSRDCAQMKYLERVIKESLRLFPSVPFIGRVLTEELQVGEYQLPVGCMLNIEIVSLHRCADQYPNPEVFQPDNFLPENVQKRHNYSYIPFSAGPRNCIGQKFALLEEKCVLASILRKFKVISLEKLDDVTIMIDLILRPASGVKVKLEPRHKIN</sequence>
<dbReference type="PRINTS" id="PR00463">
    <property type="entry name" value="EP450I"/>
</dbReference>
<dbReference type="GO" id="GO:0005506">
    <property type="term" value="F:iron ion binding"/>
    <property type="evidence" value="ECO:0007669"/>
    <property type="project" value="InterPro"/>
</dbReference>
<evidence type="ECO:0000256" key="6">
    <source>
        <dbReference type="ARBA" id="ARBA00023004"/>
    </source>
</evidence>
<evidence type="ECO:0000313" key="10">
    <source>
        <dbReference type="EMBL" id="QBQ34519.1"/>
    </source>
</evidence>
<gene>
    <name evidence="10" type="primary">CYP4C62</name>
</gene>
<dbReference type="InterPro" id="IPR036396">
    <property type="entry name" value="Cyt_P450_sf"/>
</dbReference>
<dbReference type="PANTHER" id="PTHR24291:SF209">
    <property type="entry name" value="CYTOCHROME P450-LIKE PROTEIN"/>
    <property type="match status" value="1"/>
</dbReference>
<evidence type="ECO:0000256" key="8">
    <source>
        <dbReference type="PIRSR" id="PIRSR602401-1"/>
    </source>
</evidence>
<dbReference type="PANTHER" id="PTHR24291">
    <property type="entry name" value="CYTOCHROME P450 FAMILY 4"/>
    <property type="match status" value="1"/>
</dbReference>
<dbReference type="InterPro" id="IPR050196">
    <property type="entry name" value="Cytochrome_P450_Monoox"/>
</dbReference>
<dbReference type="GO" id="GO:0020037">
    <property type="term" value="F:heme binding"/>
    <property type="evidence" value="ECO:0007669"/>
    <property type="project" value="InterPro"/>
</dbReference>